<evidence type="ECO:0000313" key="4">
    <source>
        <dbReference type="Proteomes" id="UP000320776"/>
    </source>
</evidence>
<protein>
    <submittedName>
        <fullName evidence="3">Oxalate oxidoreductase subunit delta</fullName>
        <ecNumber evidence="3">1.2.7.10</ecNumber>
    </submittedName>
</protein>
<dbReference type="Pfam" id="PF01558">
    <property type="entry name" value="POR"/>
    <property type="match status" value="1"/>
</dbReference>
<dbReference type="InterPro" id="IPR054933">
    <property type="entry name" value="OxalOxred_delta"/>
</dbReference>
<dbReference type="RefSeq" id="WP_144349261.1">
    <property type="nucleotide sequence ID" value="NZ_CP036259.1"/>
</dbReference>
<feature type="domain" description="Pyruvate/ketoisovalerate oxidoreductase catalytic" evidence="2">
    <location>
        <begin position="30"/>
        <end position="196"/>
    </location>
</feature>
<dbReference type="InterPro" id="IPR019752">
    <property type="entry name" value="Pyrv/ketoisovalerate_OxRed_cat"/>
</dbReference>
<keyword evidence="1 3" id="KW-0560">Oxidoreductase</keyword>
<dbReference type="Proteomes" id="UP000320776">
    <property type="component" value="Chromosome"/>
</dbReference>
<dbReference type="NCBIfam" id="NF045790">
    <property type="entry name" value="OxalOxreddelta"/>
    <property type="match status" value="1"/>
</dbReference>
<dbReference type="EC" id="1.2.7.10" evidence="3"/>
<dbReference type="InterPro" id="IPR051626">
    <property type="entry name" value="Oxidoreductase_gamma_subunit"/>
</dbReference>
<dbReference type="Gene3D" id="3.40.920.10">
    <property type="entry name" value="Pyruvate-ferredoxin oxidoreductase, PFOR, domain III"/>
    <property type="match status" value="1"/>
</dbReference>
<dbReference type="PANTHER" id="PTHR43366:SF1">
    <property type="entry name" value="PYRUVATE SYNTHASE SUBUNIT PORC"/>
    <property type="match status" value="1"/>
</dbReference>
<dbReference type="PANTHER" id="PTHR43366">
    <property type="entry name" value="PYRUVATE SYNTHASE SUBUNIT PORC"/>
    <property type="match status" value="1"/>
</dbReference>
<dbReference type="GO" id="GO:0016903">
    <property type="term" value="F:oxidoreductase activity, acting on the aldehyde or oxo group of donors"/>
    <property type="evidence" value="ECO:0007669"/>
    <property type="project" value="InterPro"/>
</dbReference>
<dbReference type="EMBL" id="CP036259">
    <property type="protein sequence ID" value="QDR79653.1"/>
    <property type="molecule type" value="Genomic_DNA"/>
</dbReference>
<evidence type="ECO:0000256" key="1">
    <source>
        <dbReference type="ARBA" id="ARBA00023002"/>
    </source>
</evidence>
<sequence>MTLAVAVDAKMQEVTVWTRGVTLAKEARDTATLLAKAGSLEGKYNQSFDNYVDLPDRINVPVKSYARISPEPIETYYEYENYRPDVVVLAEETLVKGNPVLKGCKDGTVVIINTKRDINKLVKYLSPQENLSKVKVVAAIDADALGAGVFHTFDGTEGCIDDTKIGAGVGAAMAAAAAKASGIVKLESLLKIAENKTAVQQGWDTVVILPLCNGEAGCPVNPSRLELEWK</sequence>
<accession>A0A517DQL7</accession>
<keyword evidence="4" id="KW-1185">Reference proteome</keyword>
<organism evidence="3 4">
    <name type="scientific">Sporomusa termitida</name>
    <dbReference type="NCBI Taxonomy" id="2377"/>
    <lineage>
        <taxon>Bacteria</taxon>
        <taxon>Bacillati</taxon>
        <taxon>Bacillota</taxon>
        <taxon>Negativicutes</taxon>
        <taxon>Selenomonadales</taxon>
        <taxon>Sporomusaceae</taxon>
        <taxon>Sporomusa</taxon>
    </lineage>
</organism>
<gene>
    <name evidence="3" type="ORF">SPTER_09420</name>
</gene>
<dbReference type="InterPro" id="IPR002869">
    <property type="entry name" value="Pyrv_flavodox_OxRed_cen"/>
</dbReference>
<evidence type="ECO:0000259" key="2">
    <source>
        <dbReference type="Pfam" id="PF01558"/>
    </source>
</evidence>
<dbReference type="KEGG" id="sted:SPTER_09420"/>
<name>A0A517DQL7_9FIRM</name>
<dbReference type="AlphaFoldDB" id="A0A517DQL7"/>
<dbReference type="OrthoDB" id="9794954at2"/>
<reference evidence="3 4" key="1">
    <citation type="submission" date="2019-02" db="EMBL/GenBank/DDBJ databases">
        <title>Closed genome of Sporomusa termitida DSM 4440.</title>
        <authorList>
            <person name="Poehlein A."/>
            <person name="Daniel R."/>
        </authorList>
    </citation>
    <scope>NUCLEOTIDE SEQUENCE [LARGE SCALE GENOMIC DNA]</scope>
    <source>
        <strain evidence="3 4">DSM 4440</strain>
    </source>
</reference>
<dbReference type="SUPFAM" id="SSF53323">
    <property type="entry name" value="Pyruvate-ferredoxin oxidoreductase, PFOR, domain III"/>
    <property type="match status" value="1"/>
</dbReference>
<evidence type="ECO:0000313" key="3">
    <source>
        <dbReference type="EMBL" id="QDR79653.1"/>
    </source>
</evidence>
<proteinExistence type="predicted"/>